<reference evidence="3" key="1">
    <citation type="journal article" date="2020" name="mSystems">
        <title>Genome- and Community-Level Interaction Insights into Carbon Utilization and Element Cycling Functions of Hydrothermarchaeota in Hydrothermal Sediment.</title>
        <authorList>
            <person name="Zhou Z."/>
            <person name="Liu Y."/>
            <person name="Xu W."/>
            <person name="Pan J."/>
            <person name="Luo Z.H."/>
            <person name="Li M."/>
        </authorList>
    </citation>
    <scope>NUCLEOTIDE SEQUENCE [LARGE SCALE GENOMIC DNA]</scope>
    <source>
        <strain evidence="3">SpSt-587</strain>
    </source>
</reference>
<dbReference type="GO" id="GO:0051607">
    <property type="term" value="P:defense response to virus"/>
    <property type="evidence" value="ECO:0007669"/>
    <property type="project" value="UniProtKB-KW"/>
</dbReference>
<name>A0A7J3M442_ARCFL</name>
<gene>
    <name evidence="3" type="ORF">ENT52_08510</name>
</gene>
<dbReference type="PANTHER" id="PTHR35579">
    <property type="entry name" value="CRISPR SYSTEM CMS ENDORIBONUCLEASE CSM3"/>
    <property type="match status" value="1"/>
</dbReference>
<dbReference type="PANTHER" id="PTHR35579:SF6">
    <property type="entry name" value="DUF324 DOMAIN-CONTAINING PROTEIN"/>
    <property type="match status" value="1"/>
</dbReference>
<organism evidence="3">
    <name type="scientific">Archaeoglobus fulgidus</name>
    <dbReference type="NCBI Taxonomy" id="2234"/>
    <lineage>
        <taxon>Archaea</taxon>
        <taxon>Methanobacteriati</taxon>
        <taxon>Methanobacteriota</taxon>
        <taxon>Archaeoglobi</taxon>
        <taxon>Archaeoglobales</taxon>
        <taxon>Archaeoglobaceae</taxon>
        <taxon>Archaeoglobus</taxon>
    </lineage>
</organism>
<dbReference type="AlphaFoldDB" id="A0A7J3M442"/>
<feature type="domain" description="CRISPR type III-associated protein" evidence="2">
    <location>
        <begin position="15"/>
        <end position="180"/>
    </location>
</feature>
<dbReference type="EMBL" id="DSYZ01000160">
    <property type="protein sequence ID" value="HGT83747.1"/>
    <property type="molecule type" value="Genomic_DNA"/>
</dbReference>
<keyword evidence="1" id="KW-0051">Antiviral defense</keyword>
<accession>A0A7J3M442</accession>
<dbReference type="InterPro" id="IPR052216">
    <property type="entry name" value="CRISPR_Csm3_endoribonuclease"/>
</dbReference>
<proteinExistence type="predicted"/>
<evidence type="ECO:0000259" key="2">
    <source>
        <dbReference type="Pfam" id="PF03787"/>
    </source>
</evidence>
<protein>
    <recommendedName>
        <fullName evidence="2">CRISPR type III-associated protein domain-containing protein</fullName>
    </recommendedName>
</protein>
<comment type="caution">
    <text evidence="3">The sequence shown here is derived from an EMBL/GenBank/DDBJ whole genome shotgun (WGS) entry which is preliminary data.</text>
</comment>
<dbReference type="Pfam" id="PF03787">
    <property type="entry name" value="RAMPs"/>
    <property type="match status" value="1"/>
</dbReference>
<sequence>MGFGSYSLLATVSGKIKALGPMRIGAGKALSIVTSDLPIVKNSRNDPVILGSSLKGFFRGHLRRILLMKMDPRRADKLLEEIFGGTGDNDNASAILFHEVSMKEGRLAERKHIKINPETGGVQNLFEVECVLDGAVFEGKLLSARNLNPKALGLLKTVMDLANLGLARLGGFKSRGYGEISFEISEISVIFPGKSLEDLKAGFEVRNLIPEGFGTIEVKASNGRVSIEGSILKAEIQENATFFGIEMKLKEYEATKFLDSMLKLVKL</sequence>
<evidence type="ECO:0000313" key="3">
    <source>
        <dbReference type="EMBL" id="HGT83747.1"/>
    </source>
</evidence>
<dbReference type="InterPro" id="IPR005537">
    <property type="entry name" value="RAMP_III_fam"/>
</dbReference>
<evidence type="ECO:0000256" key="1">
    <source>
        <dbReference type="ARBA" id="ARBA00023118"/>
    </source>
</evidence>